<keyword evidence="4" id="KW-1185">Reference proteome</keyword>
<keyword evidence="1" id="KW-0812">Transmembrane</keyword>
<dbReference type="STRING" id="62062.ENSHHUP00000024356"/>
<proteinExistence type="predicted"/>
<evidence type="ECO:0000313" key="3">
    <source>
        <dbReference type="Ensembl" id="ENSHHUP00000024356.1"/>
    </source>
</evidence>
<dbReference type="InterPro" id="IPR036116">
    <property type="entry name" value="FN3_sf"/>
</dbReference>
<feature type="transmembrane region" description="Helical" evidence="1">
    <location>
        <begin position="67"/>
        <end position="88"/>
    </location>
</feature>
<keyword evidence="1" id="KW-0472">Membrane</keyword>
<dbReference type="Pfam" id="PF09294">
    <property type="entry name" value="Interfer-bind"/>
    <property type="match status" value="1"/>
</dbReference>
<name>A0A4W5LEL5_9TELE</name>
<dbReference type="InterPro" id="IPR015373">
    <property type="entry name" value="Interferon/interleukin_rcp_dom"/>
</dbReference>
<evidence type="ECO:0000256" key="1">
    <source>
        <dbReference type="SAM" id="Phobius"/>
    </source>
</evidence>
<protein>
    <recommendedName>
        <fullName evidence="2">Interferon/interleukin receptor domain-containing protein</fullName>
    </recommendedName>
</protein>
<reference evidence="4" key="1">
    <citation type="submission" date="2018-06" db="EMBL/GenBank/DDBJ databases">
        <title>Genome assembly of Danube salmon.</title>
        <authorList>
            <person name="Macqueen D.J."/>
            <person name="Gundappa M.K."/>
        </authorList>
    </citation>
    <scope>NUCLEOTIDE SEQUENCE [LARGE SCALE GENOMIC DNA]</scope>
</reference>
<evidence type="ECO:0000313" key="4">
    <source>
        <dbReference type="Proteomes" id="UP000314982"/>
    </source>
</evidence>
<reference evidence="3" key="3">
    <citation type="submission" date="2025-09" db="UniProtKB">
        <authorList>
            <consortium name="Ensembl"/>
        </authorList>
    </citation>
    <scope>IDENTIFICATION</scope>
</reference>
<dbReference type="Ensembl" id="ENSHHUT00000025273.1">
    <property type="protein sequence ID" value="ENSHHUP00000024356.1"/>
    <property type="gene ID" value="ENSHHUG00000015283.1"/>
</dbReference>
<organism evidence="3 4">
    <name type="scientific">Hucho hucho</name>
    <name type="common">huchen</name>
    <dbReference type="NCBI Taxonomy" id="62062"/>
    <lineage>
        <taxon>Eukaryota</taxon>
        <taxon>Metazoa</taxon>
        <taxon>Chordata</taxon>
        <taxon>Craniata</taxon>
        <taxon>Vertebrata</taxon>
        <taxon>Euteleostomi</taxon>
        <taxon>Actinopterygii</taxon>
        <taxon>Neopterygii</taxon>
        <taxon>Teleostei</taxon>
        <taxon>Protacanthopterygii</taxon>
        <taxon>Salmoniformes</taxon>
        <taxon>Salmonidae</taxon>
        <taxon>Salmoninae</taxon>
        <taxon>Hucho</taxon>
    </lineage>
</organism>
<keyword evidence="1" id="KW-1133">Transmembrane helix</keyword>
<dbReference type="InterPro" id="IPR013783">
    <property type="entry name" value="Ig-like_fold"/>
</dbReference>
<dbReference type="GeneTree" id="ENSGT01120000278013"/>
<sequence>MFLLFDQGLKPNVVDSSNNLVTLPELEAWTWYCVMVQSRYDYYNKTSGYTAPQCMQTEGDTLFWQKFLYFLVSLVVCFLLVLLSYTFFRFYRVIKHTVYPTIQLPAYIQEVGYTWANEHTHPIKCYLSHAPNTTSVDLTAKC</sequence>
<accession>A0A4W5LEL5</accession>
<feature type="domain" description="Interferon/interleukin receptor" evidence="2">
    <location>
        <begin position="12"/>
        <end position="58"/>
    </location>
</feature>
<dbReference type="Proteomes" id="UP000314982">
    <property type="component" value="Unassembled WGS sequence"/>
</dbReference>
<dbReference type="AlphaFoldDB" id="A0A4W5LEL5"/>
<dbReference type="SUPFAM" id="SSF49265">
    <property type="entry name" value="Fibronectin type III"/>
    <property type="match status" value="1"/>
</dbReference>
<dbReference type="Gene3D" id="2.60.40.10">
    <property type="entry name" value="Immunoglobulins"/>
    <property type="match status" value="1"/>
</dbReference>
<reference evidence="3" key="2">
    <citation type="submission" date="2025-08" db="UniProtKB">
        <authorList>
            <consortium name="Ensembl"/>
        </authorList>
    </citation>
    <scope>IDENTIFICATION</scope>
</reference>
<evidence type="ECO:0000259" key="2">
    <source>
        <dbReference type="Pfam" id="PF09294"/>
    </source>
</evidence>